<feature type="compositionally biased region" description="Polar residues" evidence="1">
    <location>
        <begin position="190"/>
        <end position="208"/>
    </location>
</feature>
<name>A0A5B9EL43_9BACT</name>
<dbReference type="KEGG" id="talb:FTW19_00940"/>
<protein>
    <submittedName>
        <fullName evidence="2">Uncharacterized protein</fullName>
    </submittedName>
</protein>
<sequence length="318" mass="35164">MAVAQQPYNGPQRTRLILKDGSYQVVTSYRISGKNVVYTSAERGGSQEEIPSNLIDWEATERYQKDHAPGAAQAAQNKVQLDPELQKEEADLRARTPDVAPNLRLPEDTSVLALDTFRGTPELVPLAQSSGELNKQTAHNILKAAINPLSTSHQVVELKGSRSPIQLHVPDGPLYIRVGDDDTDGPSNAFEVNTHGSKQQQAPTGGSDKSTYVIVRCDVRRDVRVVSSFNISMIGTTKRQEDVIPTTVEMLPGGHWMKLTPKEQLDFGEYALMEILSEKEINLGVWDFGVHPNAPENREAIKPQERKKATLGIRKPIE</sequence>
<accession>A0A5B9EL43</accession>
<organism evidence="2 3">
    <name type="scientific">Terriglobus albidus</name>
    <dbReference type="NCBI Taxonomy" id="1592106"/>
    <lineage>
        <taxon>Bacteria</taxon>
        <taxon>Pseudomonadati</taxon>
        <taxon>Acidobacteriota</taxon>
        <taxon>Terriglobia</taxon>
        <taxon>Terriglobales</taxon>
        <taxon>Acidobacteriaceae</taxon>
        <taxon>Terriglobus</taxon>
    </lineage>
</organism>
<dbReference type="EMBL" id="CP042806">
    <property type="protein sequence ID" value="QEE31111.1"/>
    <property type="molecule type" value="Genomic_DNA"/>
</dbReference>
<evidence type="ECO:0000256" key="1">
    <source>
        <dbReference type="SAM" id="MobiDB-lite"/>
    </source>
</evidence>
<keyword evidence="3" id="KW-1185">Reference proteome</keyword>
<reference evidence="2 3" key="1">
    <citation type="submission" date="2019-08" db="EMBL/GenBank/DDBJ databases">
        <title>Complete genome sequence of Terriglobus albidus strain ORNL.</title>
        <authorList>
            <person name="Podar M."/>
        </authorList>
    </citation>
    <scope>NUCLEOTIDE SEQUENCE [LARGE SCALE GENOMIC DNA]</scope>
    <source>
        <strain evidence="2 3">ORNL</strain>
    </source>
</reference>
<evidence type="ECO:0000313" key="3">
    <source>
        <dbReference type="Proteomes" id="UP000321820"/>
    </source>
</evidence>
<proteinExistence type="predicted"/>
<dbReference type="Proteomes" id="UP000321820">
    <property type="component" value="Chromosome"/>
</dbReference>
<gene>
    <name evidence="2" type="ORF">FTW19_00940</name>
</gene>
<dbReference type="OrthoDB" id="112859at2"/>
<dbReference type="AlphaFoldDB" id="A0A5B9EL43"/>
<evidence type="ECO:0000313" key="2">
    <source>
        <dbReference type="EMBL" id="QEE31111.1"/>
    </source>
</evidence>
<feature type="region of interest" description="Disordered" evidence="1">
    <location>
        <begin position="182"/>
        <end position="208"/>
    </location>
</feature>